<dbReference type="Pfam" id="PF00566">
    <property type="entry name" value="RabGAP-TBC"/>
    <property type="match status" value="1"/>
</dbReference>
<dbReference type="InterPro" id="IPR035969">
    <property type="entry name" value="Rab-GAP_TBC_sf"/>
</dbReference>
<dbReference type="GO" id="GO:0005096">
    <property type="term" value="F:GTPase activator activity"/>
    <property type="evidence" value="ECO:0007669"/>
    <property type="project" value="TreeGrafter"/>
</dbReference>
<feature type="region of interest" description="Disordered" evidence="1">
    <location>
        <begin position="118"/>
        <end position="146"/>
    </location>
</feature>
<feature type="compositionally biased region" description="Pro residues" evidence="1">
    <location>
        <begin position="73"/>
        <end position="96"/>
    </location>
</feature>
<dbReference type="PANTHER" id="PTHR22957:SF27">
    <property type="entry name" value="TBC1 DOMAIN FAMILY MEMBER 13"/>
    <property type="match status" value="1"/>
</dbReference>
<dbReference type="SUPFAM" id="SSF47923">
    <property type="entry name" value="Ypt/Rab-GAP domain of gyp1p"/>
    <property type="match status" value="2"/>
</dbReference>
<dbReference type="OrthoDB" id="27140at2759"/>
<dbReference type="EMBL" id="NBIV01000133">
    <property type="protein sequence ID" value="PXF43216.1"/>
    <property type="molecule type" value="Genomic_DNA"/>
</dbReference>
<dbReference type="AlphaFoldDB" id="A0A2V3IMA7"/>
<proteinExistence type="predicted"/>
<organism evidence="3 4">
    <name type="scientific">Gracilariopsis chorda</name>
    <dbReference type="NCBI Taxonomy" id="448386"/>
    <lineage>
        <taxon>Eukaryota</taxon>
        <taxon>Rhodophyta</taxon>
        <taxon>Florideophyceae</taxon>
        <taxon>Rhodymeniophycidae</taxon>
        <taxon>Gracilariales</taxon>
        <taxon>Gracilariaceae</taxon>
        <taxon>Gracilariopsis</taxon>
    </lineage>
</organism>
<protein>
    <submittedName>
        <fullName evidence="3">TBC1 domain family member 13</fullName>
    </submittedName>
</protein>
<reference evidence="3 4" key="1">
    <citation type="journal article" date="2018" name="Mol. Biol. Evol.">
        <title>Analysis of the draft genome of the red seaweed Gracilariopsis chorda provides insights into genome size evolution in Rhodophyta.</title>
        <authorList>
            <person name="Lee J."/>
            <person name="Yang E.C."/>
            <person name="Graf L."/>
            <person name="Yang J.H."/>
            <person name="Qiu H."/>
            <person name="Zel Zion U."/>
            <person name="Chan C.X."/>
            <person name="Stephens T.G."/>
            <person name="Weber A.P.M."/>
            <person name="Boo G.H."/>
            <person name="Boo S.M."/>
            <person name="Kim K.M."/>
            <person name="Shin Y."/>
            <person name="Jung M."/>
            <person name="Lee S.J."/>
            <person name="Yim H.S."/>
            <person name="Lee J.H."/>
            <person name="Bhattacharya D."/>
            <person name="Yoon H.S."/>
        </authorList>
    </citation>
    <scope>NUCLEOTIDE SEQUENCE [LARGE SCALE GENOMIC DNA]</scope>
    <source>
        <strain evidence="3 4">SKKU-2015</strain>
        <tissue evidence="3">Whole body</tissue>
    </source>
</reference>
<dbReference type="Proteomes" id="UP000247409">
    <property type="component" value="Unassembled WGS sequence"/>
</dbReference>
<dbReference type="Gene3D" id="1.10.8.270">
    <property type="entry name" value="putative rabgap domain of human tbc1 domain family member 14 like domains"/>
    <property type="match status" value="1"/>
</dbReference>
<dbReference type="InterPro" id="IPR000195">
    <property type="entry name" value="Rab-GAP-TBC_dom"/>
</dbReference>
<evidence type="ECO:0000313" key="3">
    <source>
        <dbReference type="EMBL" id="PXF43216.1"/>
    </source>
</evidence>
<evidence type="ECO:0000259" key="2">
    <source>
        <dbReference type="PROSITE" id="PS50086"/>
    </source>
</evidence>
<feature type="domain" description="Rab-GAP TBC" evidence="2">
    <location>
        <begin position="179"/>
        <end position="410"/>
    </location>
</feature>
<sequence>MATAGAYTVVASDAGGGHVARRLGAAAGARRWRRAHEQQAAVKARWRCGCCACASDRHGLRASGGAGGLEQRAPPPLRPSLLSPSPPARPSPPPPSEPDHSSPSDTISAQIHHALTGQQPSAHLPLSPSASSLSTLSAASTSAPPIHADSREELFRACLRTPTVDVDELRRLVWAHGIPPAPWARPLAWHLLTAYLPPDRLDWQPTLAVKRANYWSHVANLSVDPTERPVTGDHPLSDAHDSQWKQYFDDCQLRVCIRRDVERTHPDLHSFAPLRDALERILFVYVKLHPTLGYKQGMNELAAPFLLTFADTRVKDLSDVEADAYFCFDSIMIEMVSCYEPCNSDVTGIARQLRELQALLRIKDPALERHFEKLGIDTRFYGLRWIRLWLMHEFHVPDCLCLWDSFLTSELRLPWIRYVCVAMVIRIRERLLVEDFAGCMKLLLNYPPCDVSELLRIADRLRTSNVIIVRTARR</sequence>
<evidence type="ECO:0000256" key="1">
    <source>
        <dbReference type="SAM" id="MobiDB-lite"/>
    </source>
</evidence>
<feature type="compositionally biased region" description="Low complexity" evidence="1">
    <location>
        <begin position="120"/>
        <end position="145"/>
    </location>
</feature>
<evidence type="ECO:0000313" key="4">
    <source>
        <dbReference type="Proteomes" id="UP000247409"/>
    </source>
</evidence>
<dbReference type="Gene3D" id="1.10.472.80">
    <property type="entry name" value="Ypt/Rab-GAP domain of gyp1p, domain 3"/>
    <property type="match status" value="1"/>
</dbReference>
<dbReference type="PROSITE" id="PS50086">
    <property type="entry name" value="TBC_RABGAP"/>
    <property type="match status" value="1"/>
</dbReference>
<keyword evidence="4" id="KW-1185">Reference proteome</keyword>
<accession>A0A2V3IMA7</accession>
<gene>
    <name evidence="3" type="ORF">BWQ96_07045</name>
</gene>
<dbReference type="SMART" id="SM00164">
    <property type="entry name" value="TBC"/>
    <property type="match status" value="1"/>
</dbReference>
<feature type="region of interest" description="Disordered" evidence="1">
    <location>
        <begin position="62"/>
        <end position="106"/>
    </location>
</feature>
<dbReference type="GO" id="GO:0006886">
    <property type="term" value="P:intracellular protein transport"/>
    <property type="evidence" value="ECO:0007669"/>
    <property type="project" value="TreeGrafter"/>
</dbReference>
<name>A0A2V3IMA7_9FLOR</name>
<comment type="caution">
    <text evidence="3">The sequence shown here is derived from an EMBL/GenBank/DDBJ whole genome shotgun (WGS) entry which is preliminary data.</text>
</comment>
<dbReference type="PANTHER" id="PTHR22957">
    <property type="entry name" value="TBC1 DOMAIN FAMILY MEMBER GTPASE-ACTIVATING PROTEIN"/>
    <property type="match status" value="1"/>
</dbReference>